<dbReference type="AlphaFoldDB" id="A0AAD6D278"/>
<organism evidence="1 2">
    <name type="scientific">Penicillium frequentans</name>
    <dbReference type="NCBI Taxonomy" id="3151616"/>
    <lineage>
        <taxon>Eukaryota</taxon>
        <taxon>Fungi</taxon>
        <taxon>Dikarya</taxon>
        <taxon>Ascomycota</taxon>
        <taxon>Pezizomycotina</taxon>
        <taxon>Eurotiomycetes</taxon>
        <taxon>Eurotiomycetidae</taxon>
        <taxon>Eurotiales</taxon>
        <taxon>Aspergillaceae</taxon>
        <taxon>Penicillium</taxon>
    </lineage>
</organism>
<dbReference type="Proteomes" id="UP001220324">
    <property type="component" value="Unassembled WGS sequence"/>
</dbReference>
<evidence type="ECO:0000313" key="1">
    <source>
        <dbReference type="EMBL" id="KAJ5552317.1"/>
    </source>
</evidence>
<dbReference type="InterPro" id="IPR027417">
    <property type="entry name" value="P-loop_NTPase"/>
</dbReference>
<sequence length="207" mass="23033">MTSLLTRLKTLLGAIPSLQSFKKIGIVTEGDDFTNDKILLQLLSDNPINHYVSEPDPWASAELGSNRQYGFDFTLVYLGFNGPERWLVANGLLYSDSDALIVVFDPLNPWVLDSLRLCLELSAKGTVSSKPNDFYPTVKKGIPWLVLANFKEEPLDEEKAREQVKVLKLDTLDVDWHLRAVSTTSGVGIDDAASLLRKRLNGPGSNW</sequence>
<comment type="caution">
    <text evidence="1">The sequence shown here is derived from an EMBL/GenBank/DDBJ whole genome shotgun (WGS) entry which is preliminary data.</text>
</comment>
<dbReference type="EMBL" id="JAQIZZ010000002">
    <property type="protein sequence ID" value="KAJ5552317.1"/>
    <property type="molecule type" value="Genomic_DNA"/>
</dbReference>
<protein>
    <submittedName>
        <fullName evidence="1">Uncharacterized protein</fullName>
    </submittedName>
</protein>
<dbReference type="Gene3D" id="3.40.50.300">
    <property type="entry name" value="P-loop containing nucleotide triphosphate hydrolases"/>
    <property type="match status" value="1"/>
</dbReference>
<accession>A0AAD6D278</accession>
<evidence type="ECO:0000313" key="2">
    <source>
        <dbReference type="Proteomes" id="UP001220324"/>
    </source>
</evidence>
<gene>
    <name evidence="1" type="ORF">N7494_001695</name>
</gene>
<reference evidence="1 2" key="1">
    <citation type="journal article" date="2023" name="IMA Fungus">
        <title>Comparative genomic study of the Penicillium genus elucidates a diverse pangenome and 15 lateral gene transfer events.</title>
        <authorList>
            <person name="Petersen C."/>
            <person name="Sorensen T."/>
            <person name="Nielsen M.R."/>
            <person name="Sondergaard T.E."/>
            <person name="Sorensen J.L."/>
            <person name="Fitzpatrick D.A."/>
            <person name="Frisvad J.C."/>
            <person name="Nielsen K.L."/>
        </authorList>
    </citation>
    <scope>NUCLEOTIDE SEQUENCE [LARGE SCALE GENOMIC DNA]</scope>
    <source>
        <strain evidence="1 2">IBT 35679</strain>
    </source>
</reference>
<proteinExistence type="predicted"/>
<dbReference type="SUPFAM" id="SSF52540">
    <property type="entry name" value="P-loop containing nucleoside triphosphate hydrolases"/>
    <property type="match status" value="1"/>
</dbReference>
<keyword evidence="2" id="KW-1185">Reference proteome</keyword>
<name>A0AAD6D278_9EURO</name>